<dbReference type="KEGG" id="hgr:DW355_07315"/>
<dbReference type="OrthoDB" id="9784998at2"/>
<dbReference type="Gene3D" id="2.40.50.870">
    <property type="entry name" value="Protein of unknown function (DUF3299)"/>
    <property type="match status" value="1"/>
</dbReference>
<dbReference type="AlphaFoldDB" id="A0A4P6UML2"/>
<dbReference type="InterPro" id="IPR021727">
    <property type="entry name" value="DUF3299"/>
</dbReference>
<sequence>MGARKLMGLRDFSKDGSMIAEASGAAAPVFRETAWRELESENWNLDAVLKQLQQEAKSVDDSDPRMRERMQLISMLWANAPPNARMDEVAVRLSGYAVPLEKNAEGITEFLLVPYFGACIHVPPPPANQIVRVLARPALRDLRTMDAIRVSGVLRIQRSGSELGDSGYAMQAAHVEPYTP</sequence>
<dbReference type="Proteomes" id="UP000292939">
    <property type="component" value="Chromosome"/>
</dbReference>
<organism evidence="1 2">
    <name type="scientific">Hylemonella gracilis</name>
    <dbReference type="NCBI Taxonomy" id="80880"/>
    <lineage>
        <taxon>Bacteria</taxon>
        <taxon>Pseudomonadati</taxon>
        <taxon>Pseudomonadota</taxon>
        <taxon>Betaproteobacteria</taxon>
        <taxon>Burkholderiales</taxon>
        <taxon>Comamonadaceae</taxon>
        <taxon>Hylemonella</taxon>
    </lineage>
</organism>
<evidence type="ECO:0000313" key="2">
    <source>
        <dbReference type="Proteomes" id="UP000292939"/>
    </source>
</evidence>
<dbReference type="EMBL" id="CP031395">
    <property type="protein sequence ID" value="QBK06433.1"/>
    <property type="molecule type" value="Genomic_DNA"/>
</dbReference>
<evidence type="ECO:0000313" key="1">
    <source>
        <dbReference type="EMBL" id="QBK06433.1"/>
    </source>
</evidence>
<gene>
    <name evidence="1" type="ORF">DW355_07315</name>
</gene>
<dbReference type="Pfam" id="PF11736">
    <property type="entry name" value="DUF3299"/>
    <property type="match status" value="1"/>
</dbReference>
<proteinExistence type="predicted"/>
<accession>A0A4P6UML2</accession>
<name>A0A4P6UML2_9BURK</name>
<protein>
    <submittedName>
        <fullName evidence="1">DUF3299 domain-containing protein</fullName>
    </submittedName>
</protein>
<reference evidence="1 2" key="1">
    <citation type="submission" date="2018-07" db="EMBL/GenBank/DDBJ databases">
        <title>Exploring interactions and the metabolic potential of the ultra-small soil bacteria Hylemonella gracilis.</title>
        <authorList>
            <person name="Tyc O."/>
            <person name="Kulkarni P."/>
            <person name="Gawehns F."/>
            <person name="Hundscheid M."/>
            <person name="Zweers H."/>
            <person name="Garbeva P."/>
        </authorList>
    </citation>
    <scope>NUCLEOTIDE SEQUENCE [LARGE SCALE GENOMIC DNA]</scope>
    <source>
        <strain evidence="1 2">NS1</strain>
    </source>
</reference>